<protein>
    <submittedName>
        <fullName evidence="2">Succinoglycan biosynthesis protein ExoV</fullName>
    </submittedName>
</protein>
<organism evidence="2 3">
    <name type="scientific">Rhizobium leguminosarum</name>
    <dbReference type="NCBI Taxonomy" id="384"/>
    <lineage>
        <taxon>Bacteria</taxon>
        <taxon>Pseudomonadati</taxon>
        <taxon>Pseudomonadota</taxon>
        <taxon>Alphaproteobacteria</taxon>
        <taxon>Hyphomicrobiales</taxon>
        <taxon>Rhizobiaceae</taxon>
        <taxon>Rhizobium/Agrobacterium group</taxon>
        <taxon>Rhizobium</taxon>
    </lineage>
</organism>
<proteinExistence type="predicted"/>
<reference evidence="2 3" key="1">
    <citation type="submission" date="2020-07" db="EMBL/GenBank/DDBJ databases">
        <title>Genomic Encyclopedia of Type Strains, Phase IV (KMG-V): Genome sequencing to study the core and pangenomes of soil and plant-associated prokaryotes.</title>
        <authorList>
            <person name="Whitman W."/>
        </authorList>
    </citation>
    <scope>NUCLEOTIDE SEQUENCE [LARGE SCALE GENOMIC DNA]</scope>
    <source>
        <strain evidence="2 3">SEMIA 4052</strain>
    </source>
</reference>
<evidence type="ECO:0000313" key="3">
    <source>
        <dbReference type="Proteomes" id="UP000535276"/>
    </source>
</evidence>
<dbReference type="RefSeq" id="WP_246714165.1">
    <property type="nucleotide sequence ID" value="NZ_JACBZV010000004.1"/>
</dbReference>
<dbReference type="InterPro" id="IPR007345">
    <property type="entry name" value="Polysacch_pyruvyl_Trfase"/>
</dbReference>
<dbReference type="Pfam" id="PF04230">
    <property type="entry name" value="PS_pyruv_trans"/>
    <property type="match status" value="1"/>
</dbReference>
<accession>A0A7Z0DYV6</accession>
<gene>
    <name evidence="2" type="ORF">GGI64_002998</name>
</gene>
<evidence type="ECO:0000313" key="2">
    <source>
        <dbReference type="EMBL" id="NYJ11940.1"/>
    </source>
</evidence>
<dbReference type="Proteomes" id="UP000535276">
    <property type="component" value="Unassembled WGS sequence"/>
</dbReference>
<name>A0A7Z0DYV6_RHILE</name>
<dbReference type="AlphaFoldDB" id="A0A7Z0DYV6"/>
<feature type="domain" description="Polysaccharide pyruvyl transferase" evidence="1">
    <location>
        <begin position="64"/>
        <end position="196"/>
    </location>
</feature>
<dbReference type="EMBL" id="JACBZV010000004">
    <property type="protein sequence ID" value="NYJ11940.1"/>
    <property type="molecule type" value="Genomic_DNA"/>
</dbReference>
<evidence type="ECO:0000259" key="1">
    <source>
        <dbReference type="Pfam" id="PF04230"/>
    </source>
</evidence>
<comment type="caution">
    <text evidence="2">The sequence shown here is derived from an EMBL/GenBank/DDBJ whole genome shotgun (WGS) entry which is preliminary data.</text>
</comment>
<sequence length="305" mass="34358">MAIEQRIVCMFLYYFKASVSNFGDELNAWLWQQIMPEVKFDEDQSTVVLPIGSIIQDTFPTTSRKIVLGSGYGGYAPKPTVDKTWSFYFVRGPQTAEVLGIDPKLAITDAAILLRARAELLNTRPKKHAVSFMPHWESVLYGSWREIADGAGVNIIDPTGDVDHILDELRATEVLVTEAMHGAIVADALRVPWIPVVPTGPAHRFKWMDWCRSMNLGYEPDKIGPSTTMEWVKLTNISPNHLARRVTRRAGWIVDPFVRASAIKQLKRIAKLKPSLSSDAICVQRTEQALERLQLFRDDYAKGGF</sequence>